<dbReference type="Pfam" id="PF01713">
    <property type="entry name" value="Smr"/>
    <property type="match status" value="1"/>
</dbReference>
<comment type="caution">
    <text evidence="2">The sequence shown here is derived from an EMBL/GenBank/DDBJ whole genome shotgun (WGS) entry which is preliminary data.</text>
</comment>
<evidence type="ECO:0000313" key="3">
    <source>
        <dbReference type="Proteomes" id="UP001205560"/>
    </source>
</evidence>
<dbReference type="InterPro" id="IPR002625">
    <property type="entry name" value="Smr_dom"/>
</dbReference>
<dbReference type="EMBL" id="JANUGX010000013">
    <property type="protein sequence ID" value="MCS0589983.1"/>
    <property type="molecule type" value="Genomic_DNA"/>
</dbReference>
<proteinExistence type="predicted"/>
<feature type="domain" description="Smr" evidence="1">
    <location>
        <begin position="141"/>
        <end position="222"/>
    </location>
</feature>
<evidence type="ECO:0000313" key="2">
    <source>
        <dbReference type="EMBL" id="MCS0589983.1"/>
    </source>
</evidence>
<dbReference type="PANTHER" id="PTHR35562">
    <property type="entry name" value="DNA ENDONUCLEASE SMRA-RELATED"/>
    <property type="match status" value="1"/>
</dbReference>
<dbReference type="RefSeq" id="WP_258845760.1">
    <property type="nucleotide sequence ID" value="NZ_JANUGX010000013.1"/>
</dbReference>
<dbReference type="PROSITE" id="PS50828">
    <property type="entry name" value="SMR"/>
    <property type="match status" value="1"/>
</dbReference>
<dbReference type="InterPro" id="IPR036063">
    <property type="entry name" value="Smr_dom_sf"/>
</dbReference>
<organism evidence="2 3">
    <name type="scientific">Massilia norwichensis</name>
    <dbReference type="NCBI Taxonomy" id="1442366"/>
    <lineage>
        <taxon>Bacteria</taxon>
        <taxon>Pseudomonadati</taxon>
        <taxon>Pseudomonadota</taxon>
        <taxon>Betaproteobacteria</taxon>
        <taxon>Burkholderiales</taxon>
        <taxon>Oxalobacteraceae</taxon>
        <taxon>Telluria group</taxon>
        <taxon>Massilia</taxon>
    </lineage>
</organism>
<reference evidence="2 3" key="1">
    <citation type="submission" date="2022-08" db="EMBL/GenBank/DDBJ databases">
        <title>Reclassification of Massilia species as members of the genera Telluria, Duganella, Pseudoduganella, Mokoshia gen. nov. and Zemynaea gen. nov. using orthogonal and non-orthogonal genome-based approaches.</title>
        <authorList>
            <person name="Bowman J.P."/>
        </authorList>
    </citation>
    <scope>NUCLEOTIDE SEQUENCE [LARGE SCALE GENOMIC DNA]</scope>
    <source>
        <strain evidence="2 3">LMG 28164</strain>
    </source>
</reference>
<protein>
    <submittedName>
        <fullName evidence="2">Smr/MutS family protein</fullName>
    </submittedName>
</protein>
<dbReference type="Proteomes" id="UP001205560">
    <property type="component" value="Unassembled WGS sequence"/>
</dbReference>
<gene>
    <name evidence="2" type="ORF">NX782_12295</name>
</gene>
<dbReference type="SMART" id="SM00463">
    <property type="entry name" value="SMR"/>
    <property type="match status" value="1"/>
</dbReference>
<keyword evidence="3" id="KW-1185">Reference proteome</keyword>
<dbReference type="Gene3D" id="3.30.1370.110">
    <property type="match status" value="1"/>
</dbReference>
<accession>A0ABT2A727</accession>
<sequence length="228" mass="25815">MAGLKDFSDLKSLRDQLKEDQRQRAIEKAVRERRERIERERAVEFRAAVKDVTPMPESDRYVWRPAQEAELRALATGQRAPQFRTDEEEIAAVLKESMLSDQFDVEGLLDEDPTLSWSAPGVGPDVVKKLRKRHWQVEDELDLHGYTRDLARRMVDAFLRRSSKNGVRCVRIIHGVGYGSAGGEPVLRGMVHSWLVQTTETVAFCVANRTDGGHGALIVLLRPALADE</sequence>
<evidence type="ECO:0000259" key="1">
    <source>
        <dbReference type="PROSITE" id="PS50828"/>
    </source>
</evidence>
<dbReference type="PANTHER" id="PTHR35562:SF2">
    <property type="entry name" value="DNA ENDONUCLEASE SMRA-RELATED"/>
    <property type="match status" value="1"/>
</dbReference>
<dbReference type="SUPFAM" id="SSF160443">
    <property type="entry name" value="SMR domain-like"/>
    <property type="match status" value="1"/>
</dbReference>
<name>A0ABT2A727_9BURK</name>